<protein>
    <submittedName>
        <fullName evidence="2">Fam-l protein</fullName>
    </submittedName>
</protein>
<dbReference type="Pfam" id="PF12420">
    <property type="entry name" value="DUF3671"/>
    <property type="match status" value="1"/>
</dbReference>
<sequence length="284" mass="33306">MEQKTKTHLLIDIVEIILLSWMFHFNSDVGMFDMSLNKHCNCAKEFEARNYRLLGGYKYNIDSKVIFTKEEMPNIVLTNKKDICNSEEGLQRKVNKSNGCSPSITRSRKKDMNKKSCTFETKKYSHLEKKIFKELDYENFLKKNRTITDKMYKKIMLKKYRLRLTLPLLFFSLLLIIFLVDLSWDLIGGNEGLWGALGLSTHLKILADGSLKNFLGLLKTFKGFWKPAFKEASTAVSEINILWNLFGILIYFIPFVILGFTLILGIIYHHKKVKKYEKIKFRKR</sequence>
<keyword evidence="1" id="KW-1133">Transmembrane helix</keyword>
<evidence type="ECO:0000313" key="3">
    <source>
        <dbReference type="Proteomes" id="UP000219813"/>
    </source>
</evidence>
<dbReference type="KEGG" id="pmal:PMUG01_00054700"/>
<dbReference type="EMBL" id="FLRL01000020">
    <property type="protein sequence ID" value="SBT85725.1"/>
    <property type="molecule type" value="Genomic_DNA"/>
</dbReference>
<dbReference type="GeneID" id="39866010"/>
<keyword evidence="1" id="KW-0472">Membrane</keyword>
<dbReference type="VEuPathDB" id="PlasmoDB:PmUG01_00054700"/>
<dbReference type="InterPro" id="IPR022139">
    <property type="entry name" value="Fam-L/Fam-M-like_plasmodium"/>
</dbReference>
<organism evidence="2 3">
    <name type="scientific">Plasmodium malariae</name>
    <dbReference type="NCBI Taxonomy" id="5858"/>
    <lineage>
        <taxon>Eukaryota</taxon>
        <taxon>Sar</taxon>
        <taxon>Alveolata</taxon>
        <taxon>Apicomplexa</taxon>
        <taxon>Aconoidasida</taxon>
        <taxon>Haemosporida</taxon>
        <taxon>Plasmodiidae</taxon>
        <taxon>Plasmodium</taxon>
        <taxon>Plasmodium (Plasmodium)</taxon>
    </lineage>
</organism>
<accession>A0A1D3JHD3</accession>
<evidence type="ECO:0000313" key="2">
    <source>
        <dbReference type="EMBL" id="SBT85725.1"/>
    </source>
</evidence>
<dbReference type="RefSeq" id="XP_028859071.1">
    <property type="nucleotide sequence ID" value="XM_029004478.1"/>
</dbReference>
<gene>
    <name evidence="2" type="primary">PmUG01_00054700</name>
    <name evidence="2" type="ORF">PMUG01_00054700</name>
</gene>
<feature type="transmembrane region" description="Helical" evidence="1">
    <location>
        <begin position="160"/>
        <end position="180"/>
    </location>
</feature>
<name>A0A1D3JHD3_PLAMA</name>
<keyword evidence="3" id="KW-1185">Reference proteome</keyword>
<proteinExistence type="predicted"/>
<dbReference type="AlphaFoldDB" id="A0A1D3JHD3"/>
<reference evidence="2 3" key="1">
    <citation type="submission" date="2016-06" db="EMBL/GenBank/DDBJ databases">
        <authorList>
            <consortium name="Pathogen Informatics"/>
        </authorList>
    </citation>
    <scope>NUCLEOTIDE SEQUENCE [LARGE SCALE GENOMIC DNA]</scope>
</reference>
<evidence type="ECO:0000256" key="1">
    <source>
        <dbReference type="SAM" id="Phobius"/>
    </source>
</evidence>
<keyword evidence="1" id="KW-0812">Transmembrane</keyword>
<dbReference type="Proteomes" id="UP000219813">
    <property type="component" value="Unassembled WGS sequence"/>
</dbReference>
<feature type="transmembrane region" description="Helical" evidence="1">
    <location>
        <begin position="241"/>
        <end position="268"/>
    </location>
</feature>